<dbReference type="EMBL" id="GFPF01000148">
    <property type="protein sequence ID" value="MAA11294.1"/>
    <property type="molecule type" value="Transcribed_RNA"/>
</dbReference>
<protein>
    <submittedName>
        <fullName evidence="1">8 kDa Amblyomma family member</fullName>
    </submittedName>
</protein>
<name>A0A224YBA5_9ACAR</name>
<reference evidence="1" key="1">
    <citation type="journal article" date="2017" name="Parasit. Vectors">
        <title>Sialotranscriptomics of Rhipicephalus zambeziensis reveals intricate expression profiles of secretory proteins and suggests tight temporal transcriptional regulation during blood-feeding.</title>
        <authorList>
            <person name="de Castro M.H."/>
            <person name="de Klerk D."/>
            <person name="Pienaar R."/>
            <person name="Rees D.J.G."/>
            <person name="Mans B.J."/>
        </authorList>
    </citation>
    <scope>NUCLEOTIDE SEQUENCE</scope>
    <source>
        <tissue evidence="1">Salivary glands</tissue>
    </source>
</reference>
<accession>A0A224YBA5</accession>
<organism evidence="1">
    <name type="scientific">Rhipicephalus zambeziensis</name>
    <dbReference type="NCBI Taxonomy" id="60191"/>
    <lineage>
        <taxon>Eukaryota</taxon>
        <taxon>Metazoa</taxon>
        <taxon>Ecdysozoa</taxon>
        <taxon>Arthropoda</taxon>
        <taxon>Chelicerata</taxon>
        <taxon>Arachnida</taxon>
        <taxon>Acari</taxon>
        <taxon>Parasitiformes</taxon>
        <taxon>Ixodida</taxon>
        <taxon>Ixodoidea</taxon>
        <taxon>Ixodidae</taxon>
        <taxon>Rhipicephalinae</taxon>
        <taxon>Rhipicephalus</taxon>
        <taxon>Rhipicephalus</taxon>
    </lineage>
</organism>
<sequence>MRKSYSVYTDVLPRGLAESVVDALTLTHDSFSVASHFIGRHCSVSGLVMSLRKSVMVAFVLLVPSLISYCARTANGQIDGGAIGSCNQNCTFYDNGTSSRCNGNCSCISDNYYMRTPQNPAGPGKCYQIQISPKVATGNL</sequence>
<proteinExistence type="predicted"/>
<evidence type="ECO:0000313" key="1">
    <source>
        <dbReference type="EMBL" id="MAA11294.1"/>
    </source>
</evidence>
<dbReference type="AlphaFoldDB" id="A0A224YBA5"/>